<evidence type="ECO:0000313" key="1">
    <source>
        <dbReference type="EMBL" id="CAK9029354.1"/>
    </source>
</evidence>
<feature type="non-terminal residue" evidence="1">
    <location>
        <position position="116"/>
    </location>
</feature>
<reference evidence="1 2" key="1">
    <citation type="submission" date="2024-02" db="EMBL/GenBank/DDBJ databases">
        <authorList>
            <person name="Chen Y."/>
            <person name="Shah S."/>
            <person name="Dougan E. K."/>
            <person name="Thang M."/>
            <person name="Chan C."/>
        </authorList>
    </citation>
    <scope>NUCLEOTIDE SEQUENCE [LARGE SCALE GENOMIC DNA]</scope>
</reference>
<dbReference type="Proteomes" id="UP001642484">
    <property type="component" value="Unassembled WGS sequence"/>
</dbReference>
<dbReference type="EMBL" id="CAXAMN010009627">
    <property type="protein sequence ID" value="CAK9029354.1"/>
    <property type="molecule type" value="Genomic_DNA"/>
</dbReference>
<evidence type="ECO:0000313" key="2">
    <source>
        <dbReference type="Proteomes" id="UP001642484"/>
    </source>
</evidence>
<gene>
    <name evidence="1" type="ORF">CCMP2556_LOCUS17460</name>
</gene>
<name>A0ABP0KR47_9DINO</name>
<keyword evidence="2" id="KW-1185">Reference proteome</keyword>
<sequence length="116" mass="13265">MYHYRNSLHERLNGPTPSVASVAQRQIKAKLQLLSDQASEHQEIAKVVKSLRMQPLTFELSDEVVWTSILESFLHTHEKHDTFTMLHLKALDQMNYAVHLAHNFSQCAGADTALLR</sequence>
<organism evidence="1 2">
    <name type="scientific">Durusdinium trenchii</name>
    <dbReference type="NCBI Taxonomy" id="1381693"/>
    <lineage>
        <taxon>Eukaryota</taxon>
        <taxon>Sar</taxon>
        <taxon>Alveolata</taxon>
        <taxon>Dinophyceae</taxon>
        <taxon>Suessiales</taxon>
        <taxon>Symbiodiniaceae</taxon>
        <taxon>Durusdinium</taxon>
    </lineage>
</organism>
<proteinExistence type="predicted"/>
<protein>
    <submittedName>
        <fullName evidence="1">Uncharacterized protein</fullName>
    </submittedName>
</protein>
<accession>A0ABP0KR47</accession>
<comment type="caution">
    <text evidence="1">The sequence shown here is derived from an EMBL/GenBank/DDBJ whole genome shotgun (WGS) entry which is preliminary data.</text>
</comment>